<accession>A0A7W4UVM5</accession>
<sequence length="120" mass="13505">MDPEQRARDKASGDEIRRRWAEFEVNLDDAVVAFTGFGRGKFPTSDQEAVLALSPTMGTALLNAAEEAARVSDTITFDEVAPFDTELRERLHQRLRVLLPYLGPTAVEALGWRWGFLNLR</sequence>
<name>A0A7W4UVM5_LEIAQ</name>
<organism evidence="1 2">
    <name type="scientific">Leifsonia aquatica</name>
    <name type="common">Corynebacterium aquaticum</name>
    <dbReference type="NCBI Taxonomy" id="144185"/>
    <lineage>
        <taxon>Bacteria</taxon>
        <taxon>Bacillati</taxon>
        <taxon>Actinomycetota</taxon>
        <taxon>Actinomycetes</taxon>
        <taxon>Micrococcales</taxon>
        <taxon>Microbacteriaceae</taxon>
        <taxon>Leifsonia</taxon>
    </lineage>
</organism>
<keyword evidence="2" id="KW-1185">Reference proteome</keyword>
<dbReference type="EMBL" id="JACHVP010000001">
    <property type="protein sequence ID" value="MBB2967076.1"/>
    <property type="molecule type" value="Genomic_DNA"/>
</dbReference>
<dbReference type="AlphaFoldDB" id="A0A7W4UVM5"/>
<dbReference type="Proteomes" id="UP000538196">
    <property type="component" value="Unassembled WGS sequence"/>
</dbReference>
<reference evidence="1 2" key="1">
    <citation type="submission" date="2020-08" db="EMBL/GenBank/DDBJ databases">
        <title>Sequencing the genomes of 1000 actinobacteria strains.</title>
        <authorList>
            <person name="Klenk H.-P."/>
        </authorList>
    </citation>
    <scope>NUCLEOTIDE SEQUENCE [LARGE SCALE GENOMIC DNA]</scope>
    <source>
        <strain evidence="1 2">DSM 20146</strain>
    </source>
</reference>
<dbReference type="RefSeq" id="WP_021764257.1">
    <property type="nucleotide sequence ID" value="NZ_JACHVP010000001.1"/>
</dbReference>
<proteinExistence type="predicted"/>
<gene>
    <name evidence="1" type="ORF">FHX33_001808</name>
</gene>
<protein>
    <submittedName>
        <fullName evidence="1">Uncharacterized protein</fullName>
    </submittedName>
</protein>
<evidence type="ECO:0000313" key="2">
    <source>
        <dbReference type="Proteomes" id="UP000538196"/>
    </source>
</evidence>
<evidence type="ECO:0000313" key="1">
    <source>
        <dbReference type="EMBL" id="MBB2967076.1"/>
    </source>
</evidence>
<comment type="caution">
    <text evidence="1">The sequence shown here is derived from an EMBL/GenBank/DDBJ whole genome shotgun (WGS) entry which is preliminary data.</text>
</comment>